<gene>
    <name evidence="1" type="ORF">BGZ70_005031</name>
</gene>
<feature type="non-terminal residue" evidence="1">
    <location>
        <position position="76"/>
    </location>
</feature>
<name>A0A9P6LV77_MORAP</name>
<keyword evidence="2" id="KW-1185">Reference proteome</keyword>
<organism evidence="1 2">
    <name type="scientific">Mortierella alpina</name>
    <name type="common">Oleaginous fungus</name>
    <name type="synonym">Mortierella renispora</name>
    <dbReference type="NCBI Taxonomy" id="64518"/>
    <lineage>
        <taxon>Eukaryota</taxon>
        <taxon>Fungi</taxon>
        <taxon>Fungi incertae sedis</taxon>
        <taxon>Mucoromycota</taxon>
        <taxon>Mortierellomycotina</taxon>
        <taxon>Mortierellomycetes</taxon>
        <taxon>Mortierellales</taxon>
        <taxon>Mortierellaceae</taxon>
        <taxon>Mortierella</taxon>
    </lineage>
</organism>
<protein>
    <submittedName>
        <fullName evidence="1">Uncharacterized protein</fullName>
    </submittedName>
</protein>
<evidence type="ECO:0000313" key="1">
    <source>
        <dbReference type="EMBL" id="KAF9944110.1"/>
    </source>
</evidence>
<comment type="caution">
    <text evidence="1">The sequence shown here is derived from an EMBL/GenBank/DDBJ whole genome shotgun (WGS) entry which is preliminary data.</text>
</comment>
<evidence type="ECO:0000313" key="2">
    <source>
        <dbReference type="Proteomes" id="UP000738359"/>
    </source>
</evidence>
<proteinExistence type="predicted"/>
<dbReference type="Proteomes" id="UP000738359">
    <property type="component" value="Unassembled WGS sequence"/>
</dbReference>
<reference evidence="1" key="1">
    <citation type="journal article" date="2020" name="Fungal Divers.">
        <title>Resolving the Mortierellaceae phylogeny through synthesis of multi-gene phylogenetics and phylogenomics.</title>
        <authorList>
            <person name="Vandepol N."/>
            <person name="Liber J."/>
            <person name="Desiro A."/>
            <person name="Na H."/>
            <person name="Kennedy M."/>
            <person name="Barry K."/>
            <person name="Grigoriev I.V."/>
            <person name="Miller A.N."/>
            <person name="O'Donnell K."/>
            <person name="Stajich J.E."/>
            <person name="Bonito G."/>
        </authorList>
    </citation>
    <scope>NUCLEOTIDE SEQUENCE</scope>
    <source>
        <strain evidence="1">CK1249</strain>
    </source>
</reference>
<dbReference type="AlphaFoldDB" id="A0A9P6LV77"/>
<dbReference type="EMBL" id="JAAAHY010002647">
    <property type="protein sequence ID" value="KAF9944110.1"/>
    <property type="molecule type" value="Genomic_DNA"/>
</dbReference>
<accession>A0A9P6LV77</accession>
<sequence>MPRTCIDLLHSVNRFSGDNPFAPLMQIVHGKGVYMRLTTKARGMCVLERMGSFVVPTSVDMIPSLLATIPTLSASK</sequence>
<dbReference type="OrthoDB" id="2277177at2759"/>